<feature type="binding site" evidence="2">
    <location>
        <position position="81"/>
    </location>
    <ligand>
        <name>Zn(2+)</name>
        <dbReference type="ChEBI" id="CHEBI:29105"/>
        <label>1</label>
        <note>catalytic</note>
    </ligand>
</feature>
<comment type="cofactor">
    <cofactor evidence="2">
        <name>Zn(2+)</name>
        <dbReference type="ChEBI" id="CHEBI:29105"/>
    </cofactor>
    <text evidence="2">Binds 2 Zn(2+) ions per subunit. One is catalytic and the other provides a structural contribution.</text>
</comment>
<feature type="binding site" evidence="2">
    <location>
        <position position="215"/>
    </location>
    <ligand>
        <name>Zn(2+)</name>
        <dbReference type="ChEBI" id="CHEBI:29105"/>
        <label>1</label>
        <note>catalytic</note>
    </ligand>
</feature>
<dbReference type="NCBIfam" id="TIGR00167">
    <property type="entry name" value="cbbA"/>
    <property type="match status" value="1"/>
</dbReference>
<dbReference type="InterPro" id="IPR013785">
    <property type="entry name" value="Aldolase_TIM"/>
</dbReference>
<evidence type="ECO:0000313" key="4">
    <source>
        <dbReference type="Proteomes" id="UP000177871"/>
    </source>
</evidence>
<evidence type="ECO:0008006" key="5">
    <source>
        <dbReference type="Google" id="ProtNLM"/>
    </source>
</evidence>
<dbReference type="InterPro" id="IPR050246">
    <property type="entry name" value="Class_II_FBP_aldolase"/>
</dbReference>
<dbReference type="InterPro" id="IPR000771">
    <property type="entry name" value="FBA_II"/>
</dbReference>
<keyword evidence="2" id="KW-0862">Zinc</keyword>
<feature type="binding site" evidence="2">
    <location>
        <position position="132"/>
    </location>
    <ligand>
        <name>Zn(2+)</name>
        <dbReference type="ChEBI" id="CHEBI:29105"/>
        <label>2</label>
    </ligand>
</feature>
<evidence type="ECO:0000256" key="1">
    <source>
        <dbReference type="PIRSR" id="PIRSR001359-1"/>
    </source>
</evidence>
<sequence length="303" mass="33263">MAKARFWFERAQREKFAIGAFNAASIETLKAIVGAAKNLKSPVMIEASQGEVGYFGARELVGVVRAMEQSYGVPILLNLDHAPDFESCKAAIDFGFDYVHLDGSKLPIEENVRQTKQLVEYAHAREVMVEGEIDNINVMGASSADHRHESADAVRDQKFYTDPEKAAEFVAETGVDTFASFVGNVHGLYLGKKDIDLGLLKEIRGKLKETYLSLHGGSGIPEIQVREAVQNGIVKVNVNSELRVAFVDKLYEILVEANPASAQGSGEAKEIAIYKLMPEAIEAMQRIVEEKIKVFGSAGKIEK</sequence>
<dbReference type="PIRSF" id="PIRSF001359">
    <property type="entry name" value="F_bP_aldolase_II"/>
    <property type="match status" value="1"/>
</dbReference>
<feature type="binding site" evidence="2">
    <location>
        <position position="186"/>
    </location>
    <ligand>
        <name>Zn(2+)</name>
        <dbReference type="ChEBI" id="CHEBI:29105"/>
        <label>1</label>
        <note>catalytic</note>
    </ligand>
</feature>
<dbReference type="CDD" id="cd00947">
    <property type="entry name" value="TBP_aldolase_IIB"/>
    <property type="match status" value="1"/>
</dbReference>
<evidence type="ECO:0000313" key="3">
    <source>
        <dbReference type="EMBL" id="OGG18466.1"/>
    </source>
</evidence>
<name>A0A1F6A1C4_9BACT</name>
<dbReference type="Gene3D" id="3.20.20.70">
    <property type="entry name" value="Aldolase class I"/>
    <property type="match status" value="1"/>
</dbReference>
<proteinExistence type="predicted"/>
<dbReference type="EMBL" id="MFJK01000014">
    <property type="protein sequence ID" value="OGG18466.1"/>
    <property type="molecule type" value="Genomic_DNA"/>
</dbReference>
<feature type="binding site" evidence="2">
    <location>
        <position position="102"/>
    </location>
    <ligand>
        <name>Zn(2+)</name>
        <dbReference type="ChEBI" id="CHEBI:29105"/>
        <label>2</label>
    </ligand>
</feature>
<organism evidence="3 4">
    <name type="scientific">Candidatus Gottesmanbacteria bacterium RIFCSPHIGHO2_01_FULL_47_48</name>
    <dbReference type="NCBI Taxonomy" id="1798381"/>
    <lineage>
        <taxon>Bacteria</taxon>
        <taxon>Candidatus Gottesmaniibacteriota</taxon>
    </lineage>
</organism>
<dbReference type="GO" id="GO:0005975">
    <property type="term" value="P:carbohydrate metabolic process"/>
    <property type="evidence" value="ECO:0007669"/>
    <property type="project" value="InterPro"/>
</dbReference>
<dbReference type="SUPFAM" id="SSF51569">
    <property type="entry name" value="Aldolase"/>
    <property type="match status" value="1"/>
</dbReference>
<dbReference type="AlphaFoldDB" id="A0A1F6A1C4"/>
<keyword evidence="2" id="KW-0479">Metal-binding</keyword>
<feature type="active site" description="Proton donor" evidence="1">
    <location>
        <position position="80"/>
    </location>
</feature>
<dbReference type="STRING" id="1798381.A2721_01615"/>
<dbReference type="GO" id="GO:0016832">
    <property type="term" value="F:aldehyde-lyase activity"/>
    <property type="evidence" value="ECO:0007669"/>
    <property type="project" value="InterPro"/>
</dbReference>
<comment type="caution">
    <text evidence="3">The sequence shown here is derived from an EMBL/GenBank/DDBJ whole genome shotgun (WGS) entry which is preliminary data.</text>
</comment>
<dbReference type="Proteomes" id="UP000177871">
    <property type="component" value="Unassembled WGS sequence"/>
</dbReference>
<dbReference type="PANTHER" id="PTHR30304:SF0">
    <property type="entry name" value="D-TAGATOSE-1,6-BISPHOSPHATE ALDOLASE SUBUNIT GATY-RELATED"/>
    <property type="match status" value="1"/>
</dbReference>
<reference evidence="3 4" key="1">
    <citation type="journal article" date="2016" name="Nat. Commun.">
        <title>Thousands of microbial genomes shed light on interconnected biogeochemical processes in an aquifer system.</title>
        <authorList>
            <person name="Anantharaman K."/>
            <person name="Brown C.T."/>
            <person name="Hug L.A."/>
            <person name="Sharon I."/>
            <person name="Castelle C.J."/>
            <person name="Probst A.J."/>
            <person name="Thomas B.C."/>
            <person name="Singh A."/>
            <person name="Wilkins M.J."/>
            <person name="Karaoz U."/>
            <person name="Brodie E.L."/>
            <person name="Williams K.H."/>
            <person name="Hubbard S.S."/>
            <person name="Banfield J.F."/>
        </authorList>
    </citation>
    <scope>NUCLEOTIDE SEQUENCE [LARGE SCALE GENOMIC DNA]</scope>
</reference>
<gene>
    <name evidence="3" type="ORF">A2721_01615</name>
</gene>
<dbReference type="Pfam" id="PF01116">
    <property type="entry name" value="F_bP_aldolase"/>
    <property type="match status" value="1"/>
</dbReference>
<protein>
    <recommendedName>
        <fullName evidence="5">Tagatose-bisphosphate aldolase</fullName>
    </recommendedName>
</protein>
<accession>A0A1F6A1C4</accession>
<evidence type="ECO:0000256" key="2">
    <source>
        <dbReference type="PIRSR" id="PIRSR001359-3"/>
    </source>
</evidence>
<dbReference type="PANTHER" id="PTHR30304">
    <property type="entry name" value="D-TAGATOSE-1,6-BISPHOSPHATE ALDOLASE"/>
    <property type="match status" value="1"/>
</dbReference>
<dbReference type="GO" id="GO:0008270">
    <property type="term" value="F:zinc ion binding"/>
    <property type="evidence" value="ECO:0007669"/>
    <property type="project" value="InterPro"/>
</dbReference>